<feature type="region of interest" description="Disordered" evidence="1">
    <location>
        <begin position="371"/>
        <end position="392"/>
    </location>
</feature>
<feature type="compositionally biased region" description="Basic residues" evidence="1">
    <location>
        <begin position="250"/>
        <end position="268"/>
    </location>
</feature>
<feature type="compositionally biased region" description="Basic residues" evidence="1">
    <location>
        <begin position="583"/>
        <end position="595"/>
    </location>
</feature>
<protein>
    <recommendedName>
        <fullName evidence="4">DUF3824 domain-containing protein</fullName>
    </recommendedName>
</protein>
<feature type="region of interest" description="Disordered" evidence="1">
    <location>
        <begin position="516"/>
        <end position="546"/>
    </location>
</feature>
<feature type="compositionally biased region" description="Low complexity" evidence="1">
    <location>
        <begin position="604"/>
        <end position="614"/>
    </location>
</feature>
<feature type="compositionally biased region" description="Basic and acidic residues" evidence="1">
    <location>
        <begin position="217"/>
        <end position="231"/>
    </location>
</feature>
<evidence type="ECO:0000313" key="2">
    <source>
        <dbReference type="EMBL" id="KAH0551065.1"/>
    </source>
</evidence>
<evidence type="ECO:0008006" key="4">
    <source>
        <dbReference type="Google" id="ProtNLM"/>
    </source>
</evidence>
<comment type="caution">
    <text evidence="2">The sequence shown here is derived from an EMBL/GenBank/DDBJ whole genome shotgun (WGS) entry which is preliminary data.</text>
</comment>
<gene>
    <name evidence="2" type="ORF">GP486_007585</name>
</gene>
<feature type="compositionally biased region" description="Basic and acidic residues" evidence="1">
    <location>
        <begin position="430"/>
        <end position="442"/>
    </location>
</feature>
<sequence length="672" mass="73653">MSYVSYGTEEVIRSPHHHHRHHELHRDLGRYADDYAAGDTRAVRLDERGDAGEMIVRQPPGYRRETFLEDDYRPSRSHYDRERYGAAVSRRRAASLGRDRDGRFAGYYSSRHAADPRRSLEAVSGRDVYYEDYGRERRPHHRSPTQNEKLVAGAAGAGIAIAGKEYWDHKKNHPRSPIETTAAGVAGAVAGVEAAKFYERSREHSRGGSRRATVSHDSTRDYSPDRGHERRKSFGEAALAAIGLGGMAYHHSRSRSRSRGRSRSRSRSQSRSGSRSGGHQHRRGSSATRGHSKMEQAVKAALAAAVAEAVASRHSSGGLMTGERGLKIAKAAIAAGGLEAVVDDDPEHHTKRNIAEAVIGSLAGQRILDRRLSRSGSRHRRGSSSGGALGDLAKGGLAAAAGKALMDFRNRSKSRGRSRSRSRDSSSGFGDRRDRDHDEGRSRSRPSLHRQGTGHPRGERGYSSDRGGGGNSGGSGDEMSATDEEGKRRKLRGKELLQAGVATVATLHAAHGIYARMEASGRRHEARKKGEIPQEENRREKAKAQAQDLASLGLAIYSAHGVMKNWEAMASRHGERREFDRQKARRRRQRGKQQRSQRSDSRSSSRSGSSGGSSRRADGSPRLDPPDHRYYDDDDGHYDGPVYHDGNPYAAGGLGPSSSLPPPPPPHSDERH</sequence>
<evidence type="ECO:0000256" key="1">
    <source>
        <dbReference type="SAM" id="MobiDB-lite"/>
    </source>
</evidence>
<evidence type="ECO:0000313" key="3">
    <source>
        <dbReference type="Proteomes" id="UP000750711"/>
    </source>
</evidence>
<name>A0A9P8L4S1_9PEZI</name>
<feature type="compositionally biased region" description="Basic and acidic residues" evidence="1">
    <location>
        <begin position="615"/>
        <end position="631"/>
    </location>
</feature>
<dbReference type="EMBL" id="JAGHQM010002227">
    <property type="protein sequence ID" value="KAH0551065.1"/>
    <property type="molecule type" value="Genomic_DNA"/>
</dbReference>
<feature type="region of interest" description="Disordered" evidence="1">
    <location>
        <begin position="571"/>
        <end position="672"/>
    </location>
</feature>
<feature type="compositionally biased region" description="Basic residues" evidence="1">
    <location>
        <begin position="411"/>
        <end position="420"/>
    </location>
</feature>
<feature type="compositionally biased region" description="Basic and acidic residues" evidence="1">
    <location>
        <begin position="519"/>
        <end position="543"/>
    </location>
</feature>
<reference evidence="2" key="1">
    <citation type="submission" date="2021-03" db="EMBL/GenBank/DDBJ databases">
        <title>Comparative genomics and phylogenomic investigation of the class Geoglossomycetes provide insights into ecological specialization and systematics.</title>
        <authorList>
            <person name="Melie T."/>
            <person name="Pirro S."/>
            <person name="Miller A.N."/>
            <person name="Quandt A."/>
        </authorList>
    </citation>
    <scope>NUCLEOTIDE SEQUENCE</scope>
    <source>
        <strain evidence="2">CAQ_001_2017</strain>
    </source>
</reference>
<dbReference type="Proteomes" id="UP000750711">
    <property type="component" value="Unassembled WGS sequence"/>
</dbReference>
<organism evidence="2 3">
    <name type="scientific">Trichoglossum hirsutum</name>
    <dbReference type="NCBI Taxonomy" id="265104"/>
    <lineage>
        <taxon>Eukaryota</taxon>
        <taxon>Fungi</taxon>
        <taxon>Dikarya</taxon>
        <taxon>Ascomycota</taxon>
        <taxon>Pezizomycotina</taxon>
        <taxon>Geoglossomycetes</taxon>
        <taxon>Geoglossales</taxon>
        <taxon>Geoglossaceae</taxon>
        <taxon>Trichoglossum</taxon>
    </lineage>
</organism>
<keyword evidence="3" id="KW-1185">Reference proteome</keyword>
<feature type="compositionally biased region" description="Basic and acidic residues" evidence="1">
    <location>
        <begin position="571"/>
        <end position="582"/>
    </location>
</feature>
<dbReference type="AlphaFoldDB" id="A0A9P8L4S1"/>
<proteinExistence type="predicted"/>
<feature type="region of interest" description="Disordered" evidence="1">
    <location>
        <begin position="245"/>
        <end position="296"/>
    </location>
</feature>
<accession>A0A9P8L4S1</accession>
<feature type="region of interest" description="Disordered" evidence="1">
    <location>
        <begin position="199"/>
        <end position="231"/>
    </location>
</feature>
<feature type="region of interest" description="Disordered" evidence="1">
    <location>
        <begin position="408"/>
        <end position="488"/>
    </location>
</feature>
<feature type="compositionally biased region" description="Gly residues" evidence="1">
    <location>
        <begin position="466"/>
        <end position="476"/>
    </location>
</feature>